<sequence>MGSQSWTGLSTHAHKGLEFLFAKSGSCLETGCTALRAPPLTSPPVVTGNPLLTGNDSPMKILAQRTLASSTTVSMGCVPKSRSVTLCLDSCGQDVRAATP</sequence>
<dbReference type="Proteomes" id="UP001176941">
    <property type="component" value="Chromosome 11"/>
</dbReference>
<reference evidence="1" key="1">
    <citation type="submission" date="2023-04" db="EMBL/GenBank/DDBJ databases">
        <authorList>
            <consortium name="ELIXIR-Norway"/>
        </authorList>
    </citation>
    <scope>NUCLEOTIDE SEQUENCE [LARGE SCALE GENOMIC DNA]</scope>
</reference>
<gene>
    <name evidence="1" type="ORF">MRATA1EN1_LOCUS3773</name>
</gene>
<keyword evidence="2" id="KW-1185">Reference proteome</keyword>
<protein>
    <submittedName>
        <fullName evidence="1">Uncharacterized protein</fullName>
    </submittedName>
</protein>
<proteinExistence type="predicted"/>
<accession>A0ABN8Y0J0</accession>
<name>A0ABN8Y0J0_RANTA</name>
<organism evidence="1 2">
    <name type="scientific">Rangifer tarandus platyrhynchus</name>
    <name type="common">Svalbard reindeer</name>
    <dbReference type="NCBI Taxonomy" id="3082113"/>
    <lineage>
        <taxon>Eukaryota</taxon>
        <taxon>Metazoa</taxon>
        <taxon>Chordata</taxon>
        <taxon>Craniata</taxon>
        <taxon>Vertebrata</taxon>
        <taxon>Euteleostomi</taxon>
        <taxon>Mammalia</taxon>
        <taxon>Eutheria</taxon>
        <taxon>Laurasiatheria</taxon>
        <taxon>Artiodactyla</taxon>
        <taxon>Ruminantia</taxon>
        <taxon>Pecora</taxon>
        <taxon>Cervidae</taxon>
        <taxon>Odocoileinae</taxon>
        <taxon>Rangifer</taxon>
    </lineage>
</organism>
<dbReference type="EMBL" id="OX459947">
    <property type="protein sequence ID" value="CAI9154811.1"/>
    <property type="molecule type" value="Genomic_DNA"/>
</dbReference>
<evidence type="ECO:0000313" key="2">
    <source>
        <dbReference type="Proteomes" id="UP001176941"/>
    </source>
</evidence>
<evidence type="ECO:0000313" key="1">
    <source>
        <dbReference type="EMBL" id="CAI9154811.1"/>
    </source>
</evidence>